<dbReference type="OrthoDB" id="6197363at2"/>
<sequence length="149" mass="16862">MLDIIKIKRCLVMVGSASRLRLLTLSCVLIGVFNSPASAQVSMNSFGDDLALLFCSHVLTNDSNAFRNKLREHRLRIRDIYPRIRCNGETMIQFAERHGSTEIGLFIVHSVLHADLQQAGDLSWAQKLPYNHPINSVLRERFESTAPQQ</sequence>
<gene>
    <name evidence="1" type="ORF">EGC76_02105</name>
</gene>
<reference evidence="1 2" key="1">
    <citation type="submission" date="2018-12" db="EMBL/GenBank/DDBJ databases">
        <authorList>
            <person name="Li A."/>
            <person name="Zhang M."/>
            <person name="Zhu H."/>
        </authorList>
    </citation>
    <scope>NUCLEOTIDE SEQUENCE [LARGE SCALE GENOMIC DNA]</scope>
    <source>
        <strain evidence="1 2">R04H25</strain>
    </source>
</reference>
<evidence type="ECO:0000313" key="2">
    <source>
        <dbReference type="Proteomes" id="UP000288789"/>
    </source>
</evidence>
<dbReference type="Pfam" id="PF12514">
    <property type="entry name" value="DUF3718"/>
    <property type="match status" value="1"/>
</dbReference>
<comment type="caution">
    <text evidence="1">The sequence shown here is derived from an EMBL/GenBank/DDBJ whole genome shotgun (WGS) entry which is preliminary data.</text>
</comment>
<organism evidence="1 2">
    <name type="scientific">Pseudidiomarina gelatinasegens</name>
    <dbReference type="NCBI Taxonomy" id="2487740"/>
    <lineage>
        <taxon>Bacteria</taxon>
        <taxon>Pseudomonadati</taxon>
        <taxon>Pseudomonadota</taxon>
        <taxon>Gammaproteobacteria</taxon>
        <taxon>Alteromonadales</taxon>
        <taxon>Idiomarinaceae</taxon>
        <taxon>Pseudidiomarina</taxon>
    </lineage>
</organism>
<keyword evidence="2" id="KW-1185">Reference proteome</keyword>
<dbReference type="Proteomes" id="UP000288789">
    <property type="component" value="Unassembled WGS sequence"/>
</dbReference>
<name>A0A443Z7X2_9GAMM</name>
<dbReference type="AlphaFoldDB" id="A0A443Z7X2"/>
<accession>A0A443Z7X2</accession>
<proteinExistence type="predicted"/>
<protein>
    <submittedName>
        <fullName evidence="1">DUF3718 domain-containing protein</fullName>
    </submittedName>
</protein>
<dbReference type="EMBL" id="RSFE01000001">
    <property type="protein sequence ID" value="RWU13032.1"/>
    <property type="molecule type" value="Genomic_DNA"/>
</dbReference>
<evidence type="ECO:0000313" key="1">
    <source>
        <dbReference type="EMBL" id="RWU13032.1"/>
    </source>
</evidence>
<dbReference type="InterPro" id="IPR022193">
    <property type="entry name" value="DUF3718"/>
</dbReference>